<dbReference type="AlphaFoldDB" id="A0A9Q1BAQ7"/>
<gene>
    <name evidence="1" type="ORF">HOLleu_44730</name>
</gene>
<reference evidence="1" key="1">
    <citation type="submission" date="2021-10" db="EMBL/GenBank/DDBJ databases">
        <title>Tropical sea cucumber genome reveals ecological adaptation and Cuvierian tubules defense mechanism.</title>
        <authorList>
            <person name="Chen T."/>
        </authorList>
    </citation>
    <scope>NUCLEOTIDE SEQUENCE</scope>
    <source>
        <strain evidence="1">Nanhai2018</strain>
        <tissue evidence="1">Muscle</tissue>
    </source>
</reference>
<name>A0A9Q1BAQ7_HOLLE</name>
<evidence type="ECO:0000313" key="2">
    <source>
        <dbReference type="Proteomes" id="UP001152320"/>
    </source>
</evidence>
<proteinExistence type="predicted"/>
<accession>A0A9Q1BAQ7</accession>
<comment type="caution">
    <text evidence="1">The sequence shown here is derived from an EMBL/GenBank/DDBJ whole genome shotgun (WGS) entry which is preliminary data.</text>
</comment>
<dbReference type="EMBL" id="JAIZAY010001154">
    <property type="protein sequence ID" value="KAJ8017687.1"/>
    <property type="molecule type" value="Genomic_DNA"/>
</dbReference>
<dbReference type="Proteomes" id="UP001152320">
    <property type="component" value="Unassembled WGS sequence"/>
</dbReference>
<protein>
    <submittedName>
        <fullName evidence="1">Uncharacterized protein</fullName>
    </submittedName>
</protein>
<evidence type="ECO:0000313" key="1">
    <source>
        <dbReference type="EMBL" id="KAJ8017687.1"/>
    </source>
</evidence>
<sequence length="116" mass="13889">MQYKTLVAPLITFLYLDLSESMRLDIYHTTTVLDHLMLGCGHEVESHRKWTYFEQVIYLLDIAVDSRFTRNSLLIKNYSMLITDISLFHEGIYKCVRGENFEVYRHHVEVQECYEF</sequence>
<keyword evidence="2" id="KW-1185">Reference proteome</keyword>
<organism evidence="1 2">
    <name type="scientific">Holothuria leucospilota</name>
    <name type="common">Black long sea cucumber</name>
    <name type="synonym">Mertensiothuria leucospilota</name>
    <dbReference type="NCBI Taxonomy" id="206669"/>
    <lineage>
        <taxon>Eukaryota</taxon>
        <taxon>Metazoa</taxon>
        <taxon>Echinodermata</taxon>
        <taxon>Eleutherozoa</taxon>
        <taxon>Echinozoa</taxon>
        <taxon>Holothuroidea</taxon>
        <taxon>Aspidochirotacea</taxon>
        <taxon>Aspidochirotida</taxon>
        <taxon>Holothuriidae</taxon>
        <taxon>Holothuria</taxon>
    </lineage>
</organism>